<dbReference type="GO" id="GO:0004666">
    <property type="term" value="F:prostaglandin-endoperoxide synthase activity"/>
    <property type="evidence" value="ECO:0007669"/>
    <property type="project" value="TreeGrafter"/>
</dbReference>
<dbReference type="InterPro" id="IPR050783">
    <property type="entry name" value="Oxylipin_biosynth_metab"/>
</dbReference>
<keyword evidence="4" id="KW-0408">Iron</keyword>
<dbReference type="InterPro" id="IPR010255">
    <property type="entry name" value="Haem_peroxidase_sf"/>
</dbReference>
<dbReference type="GO" id="GO:0006631">
    <property type="term" value="P:fatty acid metabolic process"/>
    <property type="evidence" value="ECO:0007669"/>
    <property type="project" value="UniProtKB-ARBA"/>
</dbReference>
<comment type="caution">
    <text evidence="5">The sequence shown here is derived from an EMBL/GenBank/DDBJ whole genome shotgun (WGS) entry which is preliminary data.</text>
</comment>
<dbReference type="GO" id="GO:0046872">
    <property type="term" value="F:metal ion binding"/>
    <property type="evidence" value="ECO:0007669"/>
    <property type="project" value="UniProtKB-KW"/>
</dbReference>
<proteinExistence type="predicted"/>
<dbReference type="PANTHER" id="PTHR11903">
    <property type="entry name" value="PROSTAGLANDIN G/H SYNTHASE"/>
    <property type="match status" value="1"/>
</dbReference>
<dbReference type="STRING" id="981384.GCA_000192475_02351"/>
<keyword evidence="3" id="KW-0560">Oxidoreductase</keyword>
<organism evidence="5 6">
    <name type="scientific">Ruegeria conchae</name>
    <dbReference type="NCBI Taxonomy" id="981384"/>
    <lineage>
        <taxon>Bacteria</taxon>
        <taxon>Pseudomonadati</taxon>
        <taxon>Pseudomonadota</taxon>
        <taxon>Alphaproteobacteria</taxon>
        <taxon>Rhodobacterales</taxon>
        <taxon>Roseobacteraceae</taxon>
        <taxon>Ruegeria</taxon>
    </lineage>
</organism>
<evidence type="ECO:0000256" key="2">
    <source>
        <dbReference type="ARBA" id="ARBA00022964"/>
    </source>
</evidence>
<name>A0A497ZX86_9RHOB</name>
<keyword evidence="2" id="KW-0223">Dioxygenase</keyword>
<dbReference type="InterPro" id="IPR019791">
    <property type="entry name" value="Haem_peroxidase_animal"/>
</dbReference>
<dbReference type="PROSITE" id="PS50292">
    <property type="entry name" value="PEROXIDASE_3"/>
    <property type="match status" value="1"/>
</dbReference>
<dbReference type="GO" id="GO:0016702">
    <property type="term" value="F:oxidoreductase activity, acting on single donors with incorporation of molecular oxygen, incorporation of two atoms of oxygen"/>
    <property type="evidence" value="ECO:0007669"/>
    <property type="project" value="TreeGrafter"/>
</dbReference>
<dbReference type="GO" id="GO:0020037">
    <property type="term" value="F:heme binding"/>
    <property type="evidence" value="ECO:0007669"/>
    <property type="project" value="InterPro"/>
</dbReference>
<evidence type="ECO:0000313" key="5">
    <source>
        <dbReference type="EMBL" id="RLK07627.1"/>
    </source>
</evidence>
<sequence length="550" mass="62462">MLNIDDLINLGFKIAPRTTSYISAMRLANAARVHRPRPYTLCADYTSWPGVYSNRWIGRHTPPEDPSPILPSESEVADLFRRRTQIDGSPLTLLCPQGTTVLFISVAQWFTDSFLRTFGPTGPFDQTDSNHEVDLCQIYGLNDFQTDMLRERDPETGVMTHRLAFRMDDNGEMWPPKLFQKDQSGGVKLAPPFDGSLAEGDDAARPLHDPCKLRNSLKRAHPELTCQQVDQRLLDFHATGLDNGNGTIGYTAINTLMMRAHNTFADLLWREKRGTDGWDKERVFQTTRCTLIALLIKLVIEDYISHVANMPFHLPVGVNRWQRWHHSNQIAIEFNLLYRWHSMIPERFIIDGAQVEPTGFRFNPRLVEQTGLEEMIRSLSRQPAARISLRNTPDFLFERPAKGVPSPVEATIALTRKARLPSLNAYRHHFKRRVHSSIADLVGDQPFADELIADLSRMYCNVDRIELFPGLFAEQHKGTVIMGDLMTSMVGYDAITQLMNNPMVSKNLYSAKTFSQTGHRLLLKTSSFAQVAEFVGLNLAPDDCALGRRR</sequence>
<dbReference type="AlphaFoldDB" id="A0A497ZX86"/>
<dbReference type="PANTHER" id="PTHR11903:SF39">
    <property type="entry name" value="PROSTAGLANDIN G_H SYNTHASE 2-LIKE"/>
    <property type="match status" value="1"/>
</dbReference>
<evidence type="ECO:0000313" key="6">
    <source>
        <dbReference type="Proteomes" id="UP000271700"/>
    </source>
</evidence>
<dbReference type="EMBL" id="RCCT01000003">
    <property type="protein sequence ID" value="RLK07627.1"/>
    <property type="molecule type" value="Genomic_DNA"/>
</dbReference>
<keyword evidence="6" id="KW-1185">Reference proteome</keyword>
<dbReference type="Gene3D" id="1.10.640.10">
    <property type="entry name" value="Haem peroxidase domain superfamily, animal type"/>
    <property type="match status" value="1"/>
</dbReference>
<gene>
    <name evidence="5" type="ORF">CLV75_2754</name>
</gene>
<protein>
    <submittedName>
        <fullName evidence="5">Prostaglandin-endoperoxide synthase 2</fullName>
    </submittedName>
</protein>
<evidence type="ECO:0000256" key="3">
    <source>
        <dbReference type="ARBA" id="ARBA00023002"/>
    </source>
</evidence>
<dbReference type="OrthoDB" id="9765610at2"/>
<keyword evidence="1" id="KW-0479">Metal-binding</keyword>
<dbReference type="GO" id="GO:0004601">
    <property type="term" value="F:peroxidase activity"/>
    <property type="evidence" value="ECO:0007669"/>
    <property type="project" value="InterPro"/>
</dbReference>
<dbReference type="Pfam" id="PF03098">
    <property type="entry name" value="An_peroxidase"/>
    <property type="match status" value="1"/>
</dbReference>
<dbReference type="SUPFAM" id="SSF48113">
    <property type="entry name" value="Heme-dependent peroxidases"/>
    <property type="match status" value="1"/>
</dbReference>
<evidence type="ECO:0000256" key="1">
    <source>
        <dbReference type="ARBA" id="ARBA00022723"/>
    </source>
</evidence>
<accession>A0A497ZX86</accession>
<evidence type="ECO:0000256" key="4">
    <source>
        <dbReference type="ARBA" id="ARBA00023004"/>
    </source>
</evidence>
<dbReference type="RefSeq" id="WP_010441622.1">
    <property type="nucleotide sequence ID" value="NZ_AEYW01000012.1"/>
</dbReference>
<reference evidence="5 6" key="1">
    <citation type="submission" date="2018-10" db="EMBL/GenBank/DDBJ databases">
        <title>Genomic Encyclopedia of Archaeal and Bacterial Type Strains, Phase II (KMG-II): from individual species to whole genera.</title>
        <authorList>
            <person name="Goeker M."/>
        </authorList>
    </citation>
    <scope>NUCLEOTIDE SEQUENCE [LARGE SCALE GENOMIC DNA]</scope>
    <source>
        <strain evidence="5 6">DSM 29317</strain>
    </source>
</reference>
<dbReference type="GO" id="GO:0006979">
    <property type="term" value="P:response to oxidative stress"/>
    <property type="evidence" value="ECO:0007669"/>
    <property type="project" value="InterPro"/>
</dbReference>
<dbReference type="Proteomes" id="UP000271700">
    <property type="component" value="Unassembled WGS sequence"/>
</dbReference>
<dbReference type="GO" id="GO:0005737">
    <property type="term" value="C:cytoplasm"/>
    <property type="evidence" value="ECO:0007669"/>
    <property type="project" value="TreeGrafter"/>
</dbReference>
<dbReference type="InterPro" id="IPR037120">
    <property type="entry name" value="Haem_peroxidase_sf_animal"/>
</dbReference>
<dbReference type="PRINTS" id="PR00457">
    <property type="entry name" value="ANPEROXIDASE"/>
</dbReference>